<accession>A0A501PSZ1</accession>
<sequence length="210" mass="23534">MECQIPGRGEVVMAKKRRMGAEDSEVRAKLIKAAAEVLKTEGYASFSARKVGARAGLTPQLLYYYFKTMDDLLIAVIREFNEIRHVRLQEALESADPLRAIWELNIDNDLARLTAELTSIAARHEKARLEVIDSADQLRKMQIEAVSKLLPREKTSEDQVSASEALMVGVALARLLVTEDALGFSAGHEEVLNFVERMLARYRQDETGKS</sequence>
<evidence type="ECO:0000256" key="2">
    <source>
        <dbReference type="ARBA" id="ARBA00023125"/>
    </source>
</evidence>
<dbReference type="InterPro" id="IPR009057">
    <property type="entry name" value="Homeodomain-like_sf"/>
</dbReference>
<evidence type="ECO:0000256" key="3">
    <source>
        <dbReference type="ARBA" id="ARBA00023163"/>
    </source>
</evidence>
<dbReference type="Pfam" id="PF00440">
    <property type="entry name" value="TetR_N"/>
    <property type="match status" value="1"/>
</dbReference>
<dbReference type="PANTHER" id="PTHR30055">
    <property type="entry name" value="HTH-TYPE TRANSCRIPTIONAL REGULATOR RUTR"/>
    <property type="match status" value="1"/>
</dbReference>
<dbReference type="GO" id="GO:0000976">
    <property type="term" value="F:transcription cis-regulatory region binding"/>
    <property type="evidence" value="ECO:0007669"/>
    <property type="project" value="TreeGrafter"/>
</dbReference>
<evidence type="ECO:0000256" key="1">
    <source>
        <dbReference type="ARBA" id="ARBA00023015"/>
    </source>
</evidence>
<keyword evidence="7" id="KW-1185">Reference proteome</keyword>
<dbReference type="InterPro" id="IPR050109">
    <property type="entry name" value="HTH-type_TetR-like_transc_reg"/>
</dbReference>
<evidence type="ECO:0000256" key="4">
    <source>
        <dbReference type="PROSITE-ProRule" id="PRU00335"/>
    </source>
</evidence>
<dbReference type="OrthoDB" id="9809772at2"/>
<dbReference type="SUPFAM" id="SSF46689">
    <property type="entry name" value="Homeodomain-like"/>
    <property type="match status" value="1"/>
</dbReference>
<dbReference type="PROSITE" id="PS50977">
    <property type="entry name" value="HTH_TETR_2"/>
    <property type="match status" value="1"/>
</dbReference>
<dbReference type="AlphaFoldDB" id="A0A501PSZ1"/>
<dbReference type="GO" id="GO:0003700">
    <property type="term" value="F:DNA-binding transcription factor activity"/>
    <property type="evidence" value="ECO:0007669"/>
    <property type="project" value="TreeGrafter"/>
</dbReference>
<dbReference type="PANTHER" id="PTHR30055:SF234">
    <property type="entry name" value="HTH-TYPE TRANSCRIPTIONAL REGULATOR BETI"/>
    <property type="match status" value="1"/>
</dbReference>
<keyword evidence="2 4" id="KW-0238">DNA-binding</keyword>
<feature type="domain" description="HTH tetR-type" evidence="5">
    <location>
        <begin position="24"/>
        <end position="84"/>
    </location>
</feature>
<reference evidence="7" key="1">
    <citation type="submission" date="2019-06" db="EMBL/GenBank/DDBJ databases">
        <title>The complete genome of Emcibacter congregatus ZYLT.</title>
        <authorList>
            <person name="Zhao Z."/>
        </authorList>
    </citation>
    <scope>NUCLEOTIDE SEQUENCE [LARGE SCALE GENOMIC DNA]</scope>
    <source>
        <strain evidence="7">MCCC 1A06723</strain>
    </source>
</reference>
<proteinExistence type="predicted"/>
<keyword evidence="3" id="KW-0804">Transcription</keyword>
<comment type="caution">
    <text evidence="6">The sequence shown here is derived from an EMBL/GenBank/DDBJ whole genome shotgun (WGS) entry which is preliminary data.</text>
</comment>
<evidence type="ECO:0000313" key="7">
    <source>
        <dbReference type="Proteomes" id="UP000319148"/>
    </source>
</evidence>
<protein>
    <submittedName>
        <fullName evidence="6">Helix-turn-helix transcriptional regulator</fullName>
    </submittedName>
</protein>
<dbReference type="PRINTS" id="PR00455">
    <property type="entry name" value="HTHTETR"/>
</dbReference>
<dbReference type="InterPro" id="IPR001647">
    <property type="entry name" value="HTH_TetR"/>
</dbReference>
<evidence type="ECO:0000259" key="5">
    <source>
        <dbReference type="PROSITE" id="PS50977"/>
    </source>
</evidence>
<gene>
    <name evidence="6" type="ORF">FIV46_03845</name>
</gene>
<evidence type="ECO:0000313" key="6">
    <source>
        <dbReference type="EMBL" id="TPD63217.1"/>
    </source>
</evidence>
<dbReference type="Proteomes" id="UP000319148">
    <property type="component" value="Unassembled WGS sequence"/>
</dbReference>
<name>A0A501PSZ1_9PROT</name>
<feature type="DNA-binding region" description="H-T-H motif" evidence="4">
    <location>
        <begin position="47"/>
        <end position="66"/>
    </location>
</feature>
<organism evidence="6 7">
    <name type="scientific">Emcibacter nanhaiensis</name>
    <dbReference type="NCBI Taxonomy" id="1505037"/>
    <lineage>
        <taxon>Bacteria</taxon>
        <taxon>Pseudomonadati</taxon>
        <taxon>Pseudomonadota</taxon>
        <taxon>Alphaproteobacteria</taxon>
        <taxon>Emcibacterales</taxon>
        <taxon>Emcibacteraceae</taxon>
        <taxon>Emcibacter</taxon>
    </lineage>
</organism>
<dbReference type="EMBL" id="VFIY01000004">
    <property type="protein sequence ID" value="TPD63217.1"/>
    <property type="molecule type" value="Genomic_DNA"/>
</dbReference>
<dbReference type="Gene3D" id="1.10.357.10">
    <property type="entry name" value="Tetracycline Repressor, domain 2"/>
    <property type="match status" value="1"/>
</dbReference>
<keyword evidence="1" id="KW-0805">Transcription regulation</keyword>